<evidence type="ECO:0000256" key="2">
    <source>
        <dbReference type="ARBA" id="ARBA00004448"/>
    </source>
</evidence>
<keyword evidence="8 19" id="KW-0812">Transmembrane</keyword>
<dbReference type="Pfam" id="PF00361">
    <property type="entry name" value="Proton_antipo_M"/>
    <property type="match status" value="2"/>
</dbReference>
<reference evidence="21" key="1">
    <citation type="submission" date="2019-07" db="EMBL/GenBank/DDBJ databases">
        <title>Mitochondrial genome of Concaveplana rufolineata.</title>
        <authorList>
            <person name="Du Y."/>
            <person name="Dai W."/>
        </authorList>
    </citation>
    <scope>NUCLEOTIDE SEQUENCE</scope>
</reference>
<feature type="transmembrane region" description="Helical" evidence="19">
    <location>
        <begin position="59"/>
        <end position="79"/>
    </location>
</feature>
<feature type="domain" description="NADH:quinone oxidoreductase/Mrp antiporter transmembrane" evidence="20">
    <location>
        <begin position="24"/>
        <end position="79"/>
    </location>
</feature>
<dbReference type="InterPro" id="IPR001750">
    <property type="entry name" value="ND/Mrp_TM"/>
</dbReference>
<evidence type="ECO:0000256" key="1">
    <source>
        <dbReference type="ARBA" id="ARBA00003257"/>
    </source>
</evidence>
<feature type="transmembrane region" description="Helical" evidence="19">
    <location>
        <begin position="12"/>
        <end position="39"/>
    </location>
</feature>
<dbReference type="EC" id="7.1.1.2" evidence="4"/>
<organism evidence="21">
    <name type="scientific">Concaveplana rufolineata</name>
    <dbReference type="NCBI Taxonomy" id="2840404"/>
    <lineage>
        <taxon>Eukaryota</taxon>
        <taxon>Metazoa</taxon>
        <taxon>Ecdysozoa</taxon>
        <taxon>Arthropoda</taxon>
        <taxon>Hexapoda</taxon>
        <taxon>Insecta</taxon>
        <taxon>Pterygota</taxon>
        <taxon>Neoptera</taxon>
        <taxon>Paraneoptera</taxon>
        <taxon>Hemiptera</taxon>
        <taxon>Auchenorrhyncha</taxon>
        <taxon>Membracoidea</taxon>
        <taxon>Cicadellidae</taxon>
        <taxon>Evacanthinae</taxon>
        <taxon>Nirvanini</taxon>
        <taxon>Concaveplana</taxon>
    </lineage>
</organism>
<evidence type="ECO:0000256" key="3">
    <source>
        <dbReference type="ARBA" id="ARBA00007012"/>
    </source>
</evidence>
<dbReference type="PANTHER" id="PTHR46552:SF1">
    <property type="entry name" value="NADH-UBIQUINONE OXIDOREDUCTASE CHAIN 2"/>
    <property type="match status" value="1"/>
</dbReference>
<evidence type="ECO:0000313" key="21">
    <source>
        <dbReference type="EMBL" id="QWC53814.1"/>
    </source>
</evidence>
<dbReference type="PANTHER" id="PTHR46552">
    <property type="entry name" value="NADH-UBIQUINONE OXIDOREDUCTASE CHAIN 2"/>
    <property type="match status" value="1"/>
</dbReference>
<keyword evidence="14" id="KW-0830">Ubiquinone</keyword>
<keyword evidence="6" id="KW-0813">Transport</keyword>
<sequence>MKKNSTMNLFMLTMAVGVVLTLSSNNMLMLWVGLELSMISYIPMMTTEGVGGGESSIKYFIVQSVSSCMLILGMLFMLMHNLAFDYFMVISLSIKVGLAPFHSWVLSLVEGLNYTLLFILLTIMKISPIFIMSLSNFDLTLMVILTLLVGSISGLNQNSIRKMLAYSSIYNLGFIFSVVYLNSMWSVYLFMYMTVLLTVVLLMKFMNINYLNQLLLNNFDQKNKVILWICMLSMGGMPPMLGFLNKIIIFEVMVLHEYYFTLLIMILSSLMVMFFYIRISLISVINFSATFKWNFFLSGPMSYSLGIINLLLFPVFILIKSIL</sequence>
<evidence type="ECO:0000256" key="14">
    <source>
        <dbReference type="ARBA" id="ARBA00023075"/>
    </source>
</evidence>
<feature type="transmembrane region" description="Helical" evidence="19">
    <location>
        <begin position="226"/>
        <end position="248"/>
    </location>
</feature>
<feature type="transmembrane region" description="Helical" evidence="19">
    <location>
        <begin position="112"/>
        <end position="132"/>
    </location>
</feature>
<evidence type="ECO:0000256" key="15">
    <source>
        <dbReference type="ARBA" id="ARBA00023128"/>
    </source>
</evidence>
<keyword evidence="10" id="KW-1278">Translocase</keyword>
<geneLocation type="mitochondrion" evidence="21"/>
<keyword evidence="15 21" id="KW-0496">Mitochondrion</keyword>
<keyword evidence="11" id="KW-0249">Electron transport</keyword>
<evidence type="ECO:0000256" key="7">
    <source>
        <dbReference type="ARBA" id="ARBA00022660"/>
    </source>
</evidence>
<evidence type="ECO:0000256" key="4">
    <source>
        <dbReference type="ARBA" id="ARBA00012944"/>
    </source>
</evidence>
<evidence type="ECO:0000256" key="17">
    <source>
        <dbReference type="ARBA" id="ARBA00031028"/>
    </source>
</evidence>
<evidence type="ECO:0000256" key="12">
    <source>
        <dbReference type="ARBA" id="ARBA00022989"/>
    </source>
</evidence>
<evidence type="ECO:0000256" key="6">
    <source>
        <dbReference type="ARBA" id="ARBA00022448"/>
    </source>
</evidence>
<comment type="function">
    <text evidence="1">Core subunit of the mitochondrial membrane respiratory chain NADH dehydrogenase (Complex I) that is believed to belong to the minimal assembly required for catalysis. Complex I functions in the transfer of electrons from NADH to the respiratory chain. The immediate electron acceptor for the enzyme is believed to be ubiquinone.</text>
</comment>
<evidence type="ECO:0000256" key="16">
    <source>
        <dbReference type="ARBA" id="ARBA00023136"/>
    </source>
</evidence>
<feature type="transmembrane region" description="Helical" evidence="19">
    <location>
        <begin position="188"/>
        <end position="206"/>
    </location>
</feature>
<keyword evidence="16 19" id="KW-0472">Membrane</keyword>
<evidence type="ECO:0000256" key="10">
    <source>
        <dbReference type="ARBA" id="ARBA00022967"/>
    </source>
</evidence>
<feature type="transmembrane region" description="Helical" evidence="19">
    <location>
        <begin position="139"/>
        <end position="157"/>
    </location>
</feature>
<dbReference type="EMBL" id="MN227168">
    <property type="protein sequence ID" value="QWC53814.1"/>
    <property type="molecule type" value="Genomic_DNA"/>
</dbReference>
<gene>
    <name evidence="21" type="primary">ND2</name>
</gene>
<dbReference type="GO" id="GO:0008137">
    <property type="term" value="F:NADH dehydrogenase (ubiquinone) activity"/>
    <property type="evidence" value="ECO:0007669"/>
    <property type="project" value="UniProtKB-EC"/>
</dbReference>
<feature type="transmembrane region" description="Helical" evidence="19">
    <location>
        <begin position="163"/>
        <end position="181"/>
    </location>
</feature>
<keyword evidence="12 19" id="KW-1133">Transmembrane helix</keyword>
<dbReference type="GO" id="GO:0005743">
    <property type="term" value="C:mitochondrial inner membrane"/>
    <property type="evidence" value="ECO:0007669"/>
    <property type="project" value="UniProtKB-SubCell"/>
</dbReference>
<dbReference type="AlphaFoldDB" id="A0A8E8GS02"/>
<proteinExistence type="inferred from homology"/>
<keyword evidence="7" id="KW-0679">Respiratory chain</keyword>
<protein>
    <recommendedName>
        <fullName evidence="5">NADH-ubiquinone oxidoreductase chain 2</fullName>
        <ecNumber evidence="4">7.1.1.2</ecNumber>
    </recommendedName>
    <alternativeName>
        <fullName evidence="17">NADH dehydrogenase subunit 2</fullName>
    </alternativeName>
</protein>
<accession>A0A8E8GS02</accession>
<evidence type="ECO:0000256" key="5">
    <source>
        <dbReference type="ARBA" id="ARBA00021008"/>
    </source>
</evidence>
<comment type="subcellular location">
    <subcellularLocation>
        <location evidence="2">Mitochondrion inner membrane</location>
        <topology evidence="2">Multi-pass membrane protein</topology>
    </subcellularLocation>
</comment>
<evidence type="ECO:0000256" key="11">
    <source>
        <dbReference type="ARBA" id="ARBA00022982"/>
    </source>
</evidence>
<keyword evidence="13" id="KW-0520">NAD</keyword>
<evidence type="ECO:0000256" key="9">
    <source>
        <dbReference type="ARBA" id="ARBA00022792"/>
    </source>
</evidence>
<comment type="similarity">
    <text evidence="3">Belongs to the complex I subunit 2 family.</text>
</comment>
<keyword evidence="9" id="KW-0999">Mitochondrion inner membrane</keyword>
<comment type="catalytic activity">
    <reaction evidence="18">
        <text>a ubiquinone + NADH + 5 H(+)(in) = a ubiquinol + NAD(+) + 4 H(+)(out)</text>
        <dbReference type="Rhea" id="RHEA:29091"/>
        <dbReference type="Rhea" id="RHEA-COMP:9565"/>
        <dbReference type="Rhea" id="RHEA-COMP:9566"/>
        <dbReference type="ChEBI" id="CHEBI:15378"/>
        <dbReference type="ChEBI" id="CHEBI:16389"/>
        <dbReference type="ChEBI" id="CHEBI:17976"/>
        <dbReference type="ChEBI" id="CHEBI:57540"/>
        <dbReference type="ChEBI" id="CHEBI:57945"/>
        <dbReference type="EC" id="7.1.1.2"/>
    </reaction>
</comment>
<evidence type="ECO:0000256" key="18">
    <source>
        <dbReference type="ARBA" id="ARBA00049551"/>
    </source>
</evidence>
<dbReference type="GO" id="GO:0006120">
    <property type="term" value="P:mitochondrial electron transport, NADH to ubiquinone"/>
    <property type="evidence" value="ECO:0007669"/>
    <property type="project" value="TreeGrafter"/>
</dbReference>
<evidence type="ECO:0000256" key="8">
    <source>
        <dbReference type="ARBA" id="ARBA00022692"/>
    </source>
</evidence>
<evidence type="ECO:0000256" key="13">
    <source>
        <dbReference type="ARBA" id="ARBA00023027"/>
    </source>
</evidence>
<dbReference type="InterPro" id="IPR050175">
    <property type="entry name" value="Complex_I_Subunit_2"/>
</dbReference>
<feature type="transmembrane region" description="Helical" evidence="19">
    <location>
        <begin position="260"/>
        <end position="281"/>
    </location>
</feature>
<name>A0A8E8GS02_9HEMI</name>
<feature type="transmembrane region" description="Helical" evidence="19">
    <location>
        <begin position="301"/>
        <end position="319"/>
    </location>
</feature>
<evidence type="ECO:0000259" key="20">
    <source>
        <dbReference type="Pfam" id="PF00361"/>
    </source>
</evidence>
<evidence type="ECO:0000256" key="19">
    <source>
        <dbReference type="SAM" id="Phobius"/>
    </source>
</evidence>
<feature type="domain" description="NADH:quinone oxidoreductase/Mrp antiporter transmembrane" evidence="20">
    <location>
        <begin position="82"/>
        <end position="270"/>
    </location>
</feature>